<dbReference type="Pfam" id="PF01133">
    <property type="entry name" value="ER"/>
    <property type="match status" value="1"/>
</dbReference>
<evidence type="ECO:0000256" key="1">
    <source>
        <dbReference type="ARBA" id="ARBA00007491"/>
    </source>
</evidence>
<dbReference type="Gene3D" id="3.30.2260.10">
    <property type="entry name" value="Enhancer of rudimentary"/>
    <property type="match status" value="1"/>
</dbReference>
<sequence>MVYLPSGCDCGRVVTRMWTIMAWSSGRNWGLVCCLSHPELNSTHKAWGQAELGPGCACGLSDQSGVCQIFEENLKKLNPDSGSITCDVQNLFDFIDRLADLSCLVWQSDLDAYTAHNKEWIKDQIYTLLRKQASTSSR</sequence>
<dbReference type="Proteomes" id="UP000036681">
    <property type="component" value="Unplaced"/>
</dbReference>
<protein>
    <submittedName>
        <fullName evidence="3">Enhancer of rudimentary homolog</fullName>
    </submittedName>
</protein>
<dbReference type="WBParaSite" id="ALUE_0001764001-mRNA-1">
    <property type="protein sequence ID" value="ALUE_0001764001-mRNA-1"/>
    <property type="gene ID" value="ALUE_0001764001"/>
</dbReference>
<dbReference type="InterPro" id="IPR000781">
    <property type="entry name" value="ERH"/>
</dbReference>
<evidence type="ECO:0000313" key="2">
    <source>
        <dbReference type="Proteomes" id="UP000036681"/>
    </source>
</evidence>
<dbReference type="AlphaFoldDB" id="A0A0M3IH05"/>
<accession>A0A0M3IH05</accession>
<dbReference type="PANTHER" id="PTHR12373:SF0">
    <property type="entry name" value="ENHANCER OF RUDIMENTARY HOMOLOG"/>
    <property type="match status" value="1"/>
</dbReference>
<reference evidence="3" key="1">
    <citation type="submission" date="2017-02" db="UniProtKB">
        <authorList>
            <consortium name="WormBaseParasite"/>
        </authorList>
    </citation>
    <scope>IDENTIFICATION</scope>
</reference>
<dbReference type="PANTHER" id="PTHR12373">
    <property type="entry name" value="ENHANCER OF RUDIMENTARY ERH"/>
    <property type="match status" value="1"/>
</dbReference>
<organism evidence="2 3">
    <name type="scientific">Ascaris lumbricoides</name>
    <name type="common">Giant roundworm</name>
    <dbReference type="NCBI Taxonomy" id="6252"/>
    <lineage>
        <taxon>Eukaryota</taxon>
        <taxon>Metazoa</taxon>
        <taxon>Ecdysozoa</taxon>
        <taxon>Nematoda</taxon>
        <taxon>Chromadorea</taxon>
        <taxon>Rhabditida</taxon>
        <taxon>Spirurina</taxon>
        <taxon>Ascaridomorpha</taxon>
        <taxon>Ascaridoidea</taxon>
        <taxon>Ascarididae</taxon>
        <taxon>Ascaris</taxon>
    </lineage>
</organism>
<keyword evidence="2" id="KW-1185">Reference proteome</keyword>
<dbReference type="InterPro" id="IPR035912">
    <property type="entry name" value="EHR_sf"/>
</dbReference>
<comment type="similarity">
    <text evidence="1">Belongs to the E(R) family.</text>
</comment>
<name>A0A0M3IH05_ASCLU</name>
<evidence type="ECO:0000313" key="3">
    <source>
        <dbReference type="WBParaSite" id="ALUE_0001764001-mRNA-1"/>
    </source>
</evidence>
<proteinExistence type="inferred from homology"/>
<dbReference type="SUPFAM" id="SSF143875">
    <property type="entry name" value="ERH-like"/>
    <property type="match status" value="1"/>
</dbReference>